<protein>
    <recommendedName>
        <fullName evidence="1">Phage protein Gp138 N-terminal domain-containing protein</fullName>
    </recommendedName>
</protein>
<dbReference type="Gene3D" id="2.40.50.230">
    <property type="entry name" value="Gp5 N-terminal domain"/>
    <property type="match status" value="1"/>
</dbReference>
<evidence type="ECO:0000313" key="2">
    <source>
        <dbReference type="EMBL" id="QJB01117.1"/>
    </source>
</evidence>
<proteinExistence type="predicted"/>
<dbReference type="AlphaFoldDB" id="A0A6M3M0I6"/>
<evidence type="ECO:0000259" key="1">
    <source>
        <dbReference type="Pfam" id="PF18352"/>
    </source>
</evidence>
<dbReference type="InterPro" id="IPR037026">
    <property type="entry name" value="Vgr_OB-fold_dom_sf"/>
</dbReference>
<dbReference type="Pfam" id="PF18352">
    <property type="entry name" value="Gp138_N"/>
    <property type="match status" value="1"/>
</dbReference>
<organism evidence="2">
    <name type="scientific">viral metagenome</name>
    <dbReference type="NCBI Taxonomy" id="1070528"/>
    <lineage>
        <taxon>unclassified sequences</taxon>
        <taxon>metagenomes</taxon>
        <taxon>organismal metagenomes</taxon>
    </lineage>
</organism>
<feature type="domain" description="Phage protein Gp138 N-terminal" evidence="1">
    <location>
        <begin position="31"/>
        <end position="134"/>
    </location>
</feature>
<dbReference type="EMBL" id="MT143705">
    <property type="protein sequence ID" value="QJB01117.1"/>
    <property type="molecule type" value="Genomic_DNA"/>
</dbReference>
<gene>
    <name evidence="2" type="ORF">MM171A00145_0054</name>
</gene>
<dbReference type="InterPro" id="IPR041599">
    <property type="entry name" value="Gp138_N"/>
</dbReference>
<accession>A0A6M3M0I6</accession>
<sequence length="226" mass="23596">MSDNITSNNPSLEDVIAEAVRSGLALVHTSLPGVVVSYDSSTQLAMVQPIVRFRRRNTFTGDLETYVPPPIPNVAVVWPGASGGALTLGMVPGDQGQLMWAERSTDEWRKTGAADCDPRDTRRHDYGDAVFVPGGRGADDPLPADAYHATATVLYGATDVLLGDSTATDKVALEPDVQGQLDALAAVFNAWIVVPNDGGGALKAALGVLTAGGWPTITGATKVKAK</sequence>
<reference evidence="2" key="1">
    <citation type="submission" date="2020-03" db="EMBL/GenBank/DDBJ databases">
        <title>The deep terrestrial virosphere.</title>
        <authorList>
            <person name="Holmfeldt K."/>
            <person name="Nilsson E."/>
            <person name="Simone D."/>
            <person name="Lopez-Fernandez M."/>
            <person name="Wu X."/>
            <person name="de Brujin I."/>
            <person name="Lundin D."/>
            <person name="Andersson A."/>
            <person name="Bertilsson S."/>
            <person name="Dopson M."/>
        </authorList>
    </citation>
    <scope>NUCLEOTIDE SEQUENCE</scope>
    <source>
        <strain evidence="2">MM171A00145</strain>
    </source>
</reference>
<name>A0A6M3M0I6_9ZZZZ</name>